<dbReference type="InterPro" id="IPR027806">
    <property type="entry name" value="HARBI1_dom"/>
</dbReference>
<keyword evidence="5" id="KW-1185">Reference proteome</keyword>
<dbReference type="PANTHER" id="PTHR23080">
    <property type="entry name" value="THAP DOMAIN PROTEIN"/>
    <property type="match status" value="1"/>
</dbReference>
<dbReference type="OrthoDB" id="6272738at2759"/>
<organism evidence="4 5">
    <name type="scientific">Mytilus coruscus</name>
    <name type="common">Sea mussel</name>
    <dbReference type="NCBI Taxonomy" id="42192"/>
    <lineage>
        <taxon>Eukaryota</taxon>
        <taxon>Metazoa</taxon>
        <taxon>Spiralia</taxon>
        <taxon>Lophotrochozoa</taxon>
        <taxon>Mollusca</taxon>
        <taxon>Bivalvia</taxon>
        <taxon>Autobranchia</taxon>
        <taxon>Pteriomorphia</taxon>
        <taxon>Mytilida</taxon>
        <taxon>Mytiloidea</taxon>
        <taxon>Mytilidae</taxon>
        <taxon>Mytilinae</taxon>
        <taxon>Mytilus</taxon>
    </lineage>
</organism>
<sequence length="188" mass="21278">MPVDFRKKFPNTRVILDATEVPIEKPTHVSCQSTTWSNYKHRNTLKTMIGCSPRGAITFVSEAFGGSASDRQIVEKSELNPDVKMFDKGDSIMADRGIMVQDLFASQDVFVYTPTFLKGKSQLDPQEVVHDRRVASKRIHIERVIGLSKSYKILKHGIPRGKLQLGSRIIFVCFVLSNFRKNIVHKNA</sequence>
<reference evidence="4 5" key="1">
    <citation type="submission" date="2020-06" db="EMBL/GenBank/DDBJ databases">
        <authorList>
            <person name="Li R."/>
            <person name="Bekaert M."/>
        </authorList>
    </citation>
    <scope>NUCLEOTIDE SEQUENCE [LARGE SCALE GENOMIC DNA]</scope>
    <source>
        <strain evidence="5">wild</strain>
    </source>
</reference>
<comment type="cofactor">
    <cofactor evidence="1">
        <name>a divalent metal cation</name>
        <dbReference type="ChEBI" id="CHEBI:60240"/>
    </cofactor>
</comment>
<evidence type="ECO:0000313" key="5">
    <source>
        <dbReference type="Proteomes" id="UP000507470"/>
    </source>
</evidence>
<dbReference type="Proteomes" id="UP000507470">
    <property type="component" value="Unassembled WGS sequence"/>
</dbReference>
<feature type="domain" description="DDE Tnp4" evidence="3">
    <location>
        <begin position="16"/>
        <end position="178"/>
    </location>
</feature>
<name>A0A6J8AIU9_MYTCO</name>
<keyword evidence="2" id="KW-0479">Metal-binding</keyword>
<dbReference type="Pfam" id="PF13359">
    <property type="entry name" value="DDE_Tnp_4"/>
    <property type="match status" value="1"/>
</dbReference>
<dbReference type="EMBL" id="CACVKT020001498">
    <property type="protein sequence ID" value="CAC5368842.1"/>
    <property type="molecule type" value="Genomic_DNA"/>
</dbReference>
<protein>
    <recommendedName>
        <fullName evidence="3">DDE Tnp4 domain-containing protein</fullName>
    </recommendedName>
</protein>
<accession>A0A6J8AIU9</accession>
<proteinExistence type="predicted"/>
<gene>
    <name evidence="4" type="ORF">MCOR_8275</name>
</gene>
<dbReference type="AlphaFoldDB" id="A0A6J8AIU9"/>
<evidence type="ECO:0000259" key="3">
    <source>
        <dbReference type="Pfam" id="PF13359"/>
    </source>
</evidence>
<evidence type="ECO:0000256" key="1">
    <source>
        <dbReference type="ARBA" id="ARBA00001968"/>
    </source>
</evidence>
<dbReference type="GO" id="GO:0046872">
    <property type="term" value="F:metal ion binding"/>
    <property type="evidence" value="ECO:0007669"/>
    <property type="project" value="UniProtKB-KW"/>
</dbReference>
<evidence type="ECO:0000256" key="2">
    <source>
        <dbReference type="ARBA" id="ARBA00022723"/>
    </source>
</evidence>
<evidence type="ECO:0000313" key="4">
    <source>
        <dbReference type="EMBL" id="CAC5368842.1"/>
    </source>
</evidence>